<proteinExistence type="predicted"/>
<feature type="binding site" evidence="2">
    <location>
        <begin position="8"/>
        <end position="15"/>
    </location>
    <ligand>
        <name>substrate</name>
    </ligand>
</feature>
<dbReference type="InterPro" id="IPR050275">
    <property type="entry name" value="PGM_Phosphatase"/>
</dbReference>
<dbReference type="InterPro" id="IPR029033">
    <property type="entry name" value="His_PPase_superfam"/>
</dbReference>
<name>A0AAU8MZH2_9ACTO</name>
<keyword evidence="3" id="KW-0378">Hydrolase</keyword>
<dbReference type="AlphaFoldDB" id="A0AAU8MZH2"/>
<dbReference type="GO" id="GO:0005737">
    <property type="term" value="C:cytoplasm"/>
    <property type="evidence" value="ECO:0007669"/>
    <property type="project" value="TreeGrafter"/>
</dbReference>
<dbReference type="SUPFAM" id="SSF53254">
    <property type="entry name" value="Phosphoglycerate mutase-like"/>
    <property type="match status" value="1"/>
</dbReference>
<evidence type="ECO:0000256" key="1">
    <source>
        <dbReference type="PIRSR" id="PIRSR613078-1"/>
    </source>
</evidence>
<evidence type="ECO:0000313" key="3">
    <source>
        <dbReference type="EMBL" id="XCP81794.1"/>
    </source>
</evidence>
<feature type="active site" description="Proton donor/acceptor" evidence="1">
    <location>
        <position position="97"/>
    </location>
</feature>
<feature type="active site" description="Tele-phosphohistidine intermediate" evidence="1">
    <location>
        <position position="9"/>
    </location>
</feature>
<evidence type="ECO:0000256" key="2">
    <source>
        <dbReference type="PIRSR" id="PIRSR613078-2"/>
    </source>
</evidence>
<dbReference type="Gene3D" id="3.40.50.1240">
    <property type="entry name" value="Phosphoglycerate mutase-like"/>
    <property type="match status" value="1"/>
</dbReference>
<dbReference type="RefSeq" id="WP_366180050.1">
    <property type="nucleotide sequence ID" value="NZ_CP159989.1"/>
</dbReference>
<dbReference type="EC" id="3.1.3.-" evidence="3"/>
<dbReference type="Pfam" id="PF00300">
    <property type="entry name" value="His_Phos_1"/>
    <property type="match status" value="1"/>
</dbReference>
<protein>
    <submittedName>
        <fullName evidence="3">Histidine phosphatase family protein</fullName>
        <ecNumber evidence="3">3.1.3.-</ecNumber>
    </submittedName>
</protein>
<organism evidence="3">
    <name type="scientific">Actinomyces timonensis</name>
    <dbReference type="NCBI Taxonomy" id="1288391"/>
    <lineage>
        <taxon>Bacteria</taxon>
        <taxon>Bacillati</taxon>
        <taxon>Actinomycetota</taxon>
        <taxon>Actinomycetes</taxon>
        <taxon>Actinomycetales</taxon>
        <taxon>Actinomycetaceae</taxon>
        <taxon>Actinomyces</taxon>
    </lineage>
</organism>
<sequence length="259" mass="27700">MTDVILWRHGQTDYNVGGRVQGRVDIPLNATGRAQAEAGAGRLQDVLRSLIGAREPGAGQTAACRIVSSPLARARATAQALAVRLAVEVTTHPGLAERDFGRWEGLTADEIRAGWPDAYAVWRTGQDPQGVDVEPRRAVGQRFSEAVRSLAGAAGEGPLIIVAHGSAITQGTTALLGMDASHWFGLRGLDNAHWARLRSSHRVPGWEAPGLERRRRADGAAALTPRVSERFGEPAHARRICPGARESIELSASPSGWRP</sequence>
<reference evidence="3" key="1">
    <citation type="submission" date="2024-05" db="EMBL/GenBank/DDBJ databases">
        <title>Draft genome assemblies of 36 bacteria isolated from hibernating arctic ground squirrels.</title>
        <authorList>
            <person name="McKee H."/>
            <person name="Mullen L."/>
            <person name="Drown D.M."/>
            <person name="Duddleston K.N."/>
        </authorList>
    </citation>
    <scope>NUCLEOTIDE SEQUENCE</scope>
    <source>
        <strain evidence="3">AR004</strain>
    </source>
</reference>
<gene>
    <name evidence="3" type="ORF">ABXS69_07260</name>
</gene>
<dbReference type="PANTHER" id="PTHR48100:SF62">
    <property type="entry name" value="GLUCOSYL-3-PHOSPHOGLYCERATE PHOSPHATASE"/>
    <property type="match status" value="1"/>
</dbReference>
<dbReference type="InterPro" id="IPR013078">
    <property type="entry name" value="His_Pase_superF_clade-1"/>
</dbReference>
<feature type="binding site" evidence="2">
    <location>
        <position position="73"/>
    </location>
    <ligand>
        <name>substrate</name>
    </ligand>
</feature>
<dbReference type="InterPro" id="IPR001345">
    <property type="entry name" value="PG/BPGM_mutase_AS"/>
</dbReference>
<dbReference type="SMART" id="SM00855">
    <property type="entry name" value="PGAM"/>
    <property type="match status" value="1"/>
</dbReference>
<dbReference type="PANTHER" id="PTHR48100">
    <property type="entry name" value="BROAD-SPECIFICITY PHOSPHATASE YOR283W-RELATED"/>
    <property type="match status" value="1"/>
</dbReference>
<dbReference type="EMBL" id="CP159989">
    <property type="protein sequence ID" value="XCP81794.1"/>
    <property type="molecule type" value="Genomic_DNA"/>
</dbReference>
<accession>A0AAU8MZH2</accession>
<dbReference type="PROSITE" id="PS00175">
    <property type="entry name" value="PG_MUTASE"/>
    <property type="match status" value="1"/>
</dbReference>
<dbReference type="GO" id="GO:0016791">
    <property type="term" value="F:phosphatase activity"/>
    <property type="evidence" value="ECO:0007669"/>
    <property type="project" value="TreeGrafter"/>
</dbReference>
<dbReference type="CDD" id="cd07067">
    <property type="entry name" value="HP_PGM_like"/>
    <property type="match status" value="1"/>
</dbReference>